<evidence type="ECO:0000256" key="1">
    <source>
        <dbReference type="SAM" id="MobiDB-lite"/>
    </source>
</evidence>
<accession>A0A6J3LV94</accession>
<reference evidence="4" key="1">
    <citation type="submission" date="2020-01" db="EMBL/GenBank/DDBJ databases">
        <authorList>
            <consortium name="DOE Joint Genome Institute"/>
            <person name="Haridas S."/>
            <person name="Albert R."/>
            <person name="Binder M."/>
            <person name="Bloem J."/>
            <person name="Labutti K."/>
            <person name="Salamov A."/>
            <person name="Andreopoulos B."/>
            <person name="Baker S.E."/>
            <person name="Barry K."/>
            <person name="Bills G."/>
            <person name="Bluhm B.H."/>
            <person name="Cannon C."/>
            <person name="Castanera R."/>
            <person name="Culley D.E."/>
            <person name="Daum C."/>
            <person name="Ezra D."/>
            <person name="Gonzalez J.B."/>
            <person name="Henrissat B."/>
            <person name="Kuo A."/>
            <person name="Liang C."/>
            <person name="Lipzen A."/>
            <person name="Lutzoni F."/>
            <person name="Magnuson J."/>
            <person name="Mondo S."/>
            <person name="Nolan M."/>
            <person name="Ohm R."/>
            <person name="Pangilinan J."/>
            <person name="Park H.-J."/>
            <person name="Ramirez L."/>
            <person name="Alfaro M."/>
            <person name="Sun H."/>
            <person name="Tritt A."/>
            <person name="Yoshinaga Y."/>
            <person name="Zwiers L.-H."/>
            <person name="Turgeon B.G."/>
            <person name="Goodwin S.B."/>
            <person name="Spatafora J.W."/>
            <person name="Crous P.W."/>
            <person name="Grigoriev I.V."/>
        </authorList>
    </citation>
    <scope>NUCLEOTIDE SEQUENCE</scope>
    <source>
        <strain evidence="4">CBS 342.82</strain>
    </source>
</reference>
<evidence type="ECO:0000313" key="3">
    <source>
        <dbReference type="Proteomes" id="UP000504637"/>
    </source>
</evidence>
<evidence type="ECO:0008006" key="5">
    <source>
        <dbReference type="Google" id="ProtNLM"/>
    </source>
</evidence>
<feature type="signal peptide" evidence="2">
    <location>
        <begin position="1"/>
        <end position="16"/>
    </location>
</feature>
<dbReference type="GeneID" id="54366337"/>
<dbReference type="RefSeq" id="XP_033456721.1">
    <property type="nucleotide sequence ID" value="XM_033608537.1"/>
</dbReference>
<keyword evidence="2" id="KW-0732">Signal</keyword>
<proteinExistence type="predicted"/>
<reference evidence="4" key="2">
    <citation type="submission" date="2020-04" db="EMBL/GenBank/DDBJ databases">
        <authorList>
            <consortium name="NCBI Genome Project"/>
        </authorList>
    </citation>
    <scope>NUCLEOTIDE SEQUENCE</scope>
    <source>
        <strain evidence="4">CBS 342.82</strain>
    </source>
</reference>
<keyword evidence="3" id="KW-1185">Reference proteome</keyword>
<sequence length="261" mass="27967">MIPHVLILVLSGLAHAYQPAHSIKVRSHEDTMRFTPLEGVAAEGSIVRFSSSADELSLYGWTGESPCGTPSATTYRYAAENTVGSGVTLEIVAADCQVMFFSVVDPAEYCDPDYVFTLRIEPSSQSDNTPSPTAQPFSVDTDCASTPLTTRATRPTLVKRPGFSLSHTRSVRLSTGTSSFEPRPTCLEKLKRPTYSVFPPSPTSRQSLTLPSILPPRSNITTALQAIPTGPQPATGGSTTTTPYLLMIALAGSYVICNAYL</sequence>
<gene>
    <name evidence="4" type="ORF">K489DRAFT_433841</name>
</gene>
<evidence type="ECO:0000256" key="2">
    <source>
        <dbReference type="SAM" id="SignalP"/>
    </source>
</evidence>
<reference evidence="4" key="3">
    <citation type="submission" date="2025-08" db="UniProtKB">
        <authorList>
            <consortium name="RefSeq"/>
        </authorList>
    </citation>
    <scope>IDENTIFICATION</scope>
    <source>
        <strain evidence="4">CBS 342.82</strain>
    </source>
</reference>
<protein>
    <recommendedName>
        <fullName evidence="5">Ubiquitin 3 binding protein But2 C-terminal domain-containing protein</fullName>
    </recommendedName>
</protein>
<organism evidence="4">
    <name type="scientific">Dissoconium aciculare CBS 342.82</name>
    <dbReference type="NCBI Taxonomy" id="1314786"/>
    <lineage>
        <taxon>Eukaryota</taxon>
        <taxon>Fungi</taxon>
        <taxon>Dikarya</taxon>
        <taxon>Ascomycota</taxon>
        <taxon>Pezizomycotina</taxon>
        <taxon>Dothideomycetes</taxon>
        <taxon>Dothideomycetidae</taxon>
        <taxon>Mycosphaerellales</taxon>
        <taxon>Dissoconiaceae</taxon>
        <taxon>Dissoconium</taxon>
    </lineage>
</organism>
<name>A0A6J3LV94_9PEZI</name>
<feature type="compositionally biased region" description="Polar residues" evidence="1">
    <location>
        <begin position="122"/>
        <end position="138"/>
    </location>
</feature>
<evidence type="ECO:0000313" key="4">
    <source>
        <dbReference type="RefSeq" id="XP_033456721.1"/>
    </source>
</evidence>
<feature type="region of interest" description="Disordered" evidence="1">
    <location>
        <begin position="121"/>
        <end position="148"/>
    </location>
</feature>
<dbReference type="Proteomes" id="UP000504637">
    <property type="component" value="Unplaced"/>
</dbReference>
<dbReference type="AlphaFoldDB" id="A0A6J3LV94"/>
<feature type="chain" id="PRO_5026865174" description="Ubiquitin 3 binding protein But2 C-terminal domain-containing protein" evidence="2">
    <location>
        <begin position="17"/>
        <end position="261"/>
    </location>
</feature>